<keyword evidence="2" id="KW-1185">Reference proteome</keyword>
<protein>
    <submittedName>
        <fullName evidence="1">Uncharacterized protein</fullName>
    </submittedName>
</protein>
<reference evidence="1 2" key="1">
    <citation type="submission" date="2020-07" db="EMBL/GenBank/DDBJ databases">
        <title>Comparative genomics of pyrophilous fungi reveals a link between fire events and developmental genes.</title>
        <authorList>
            <consortium name="DOE Joint Genome Institute"/>
            <person name="Steindorff A.S."/>
            <person name="Carver A."/>
            <person name="Calhoun S."/>
            <person name="Stillman K."/>
            <person name="Liu H."/>
            <person name="Lipzen A."/>
            <person name="Pangilinan J."/>
            <person name="Labutti K."/>
            <person name="Bruns T.D."/>
            <person name="Grigoriev I.V."/>
        </authorList>
    </citation>
    <scope>NUCLEOTIDE SEQUENCE [LARGE SCALE GENOMIC DNA]</scope>
    <source>
        <strain evidence="1 2">CBS 144469</strain>
    </source>
</reference>
<organism evidence="1 2">
    <name type="scientific">Ephemerocybe angulata</name>
    <dbReference type="NCBI Taxonomy" id="980116"/>
    <lineage>
        <taxon>Eukaryota</taxon>
        <taxon>Fungi</taxon>
        <taxon>Dikarya</taxon>
        <taxon>Basidiomycota</taxon>
        <taxon>Agaricomycotina</taxon>
        <taxon>Agaricomycetes</taxon>
        <taxon>Agaricomycetidae</taxon>
        <taxon>Agaricales</taxon>
        <taxon>Agaricineae</taxon>
        <taxon>Psathyrellaceae</taxon>
        <taxon>Ephemerocybe</taxon>
    </lineage>
</organism>
<dbReference type="AlphaFoldDB" id="A0A8H6H8Q6"/>
<dbReference type="Proteomes" id="UP000521943">
    <property type="component" value="Unassembled WGS sequence"/>
</dbReference>
<accession>A0A8H6H8Q6</accession>
<name>A0A8H6H8Q6_9AGAR</name>
<comment type="caution">
    <text evidence="1">The sequence shown here is derived from an EMBL/GenBank/DDBJ whole genome shotgun (WGS) entry which is preliminary data.</text>
</comment>
<sequence length="81" mass="8837">MPAGMTRTLSAQRTHFYCVFGIPTPAHHDSQQRLTNAPGTAQGLKFPLFRHPDASHSFQAHFSPDANPLCLCHAGGLTDDH</sequence>
<evidence type="ECO:0000313" key="1">
    <source>
        <dbReference type="EMBL" id="KAF6742509.1"/>
    </source>
</evidence>
<evidence type="ECO:0000313" key="2">
    <source>
        <dbReference type="Proteomes" id="UP000521943"/>
    </source>
</evidence>
<gene>
    <name evidence="1" type="ORF">DFP72DRAFT_1081904</name>
</gene>
<proteinExistence type="predicted"/>
<dbReference type="EMBL" id="JACGCI010000182">
    <property type="protein sequence ID" value="KAF6742509.1"/>
    <property type="molecule type" value="Genomic_DNA"/>
</dbReference>